<keyword evidence="2" id="KW-1185">Reference proteome</keyword>
<dbReference type="AlphaFoldDB" id="A0A1M5KDJ4"/>
<evidence type="ECO:0000313" key="2">
    <source>
        <dbReference type="Proteomes" id="UP000184212"/>
    </source>
</evidence>
<dbReference type="STRING" id="947013.SAMN04488109_0577"/>
<dbReference type="RefSeq" id="WP_073130910.1">
    <property type="nucleotide sequence ID" value="NZ_FQWQ01000001.1"/>
</dbReference>
<reference evidence="1 2" key="1">
    <citation type="submission" date="2016-11" db="EMBL/GenBank/DDBJ databases">
        <authorList>
            <person name="Jaros S."/>
            <person name="Januszkiewicz K."/>
            <person name="Wedrychowicz H."/>
        </authorList>
    </citation>
    <scope>NUCLEOTIDE SEQUENCE [LARGE SCALE GENOMIC DNA]</scope>
    <source>
        <strain evidence="1 2">DSM 24574</strain>
    </source>
</reference>
<dbReference type="OrthoDB" id="979631at2"/>
<dbReference type="Proteomes" id="UP000184212">
    <property type="component" value="Unassembled WGS sequence"/>
</dbReference>
<evidence type="ECO:0000313" key="1">
    <source>
        <dbReference type="EMBL" id="SHG50765.1"/>
    </source>
</evidence>
<sequence>MKFASFLFALFLFVQEEAPYKPKEEFEIKLNFEFRTRPLPDPNTVDMEQTHKELTRAQASGPLPYLFLNVRALTLKPGEVRVRVVKNDEKIMLTRKVDTSTVLKLELGYTDDIKDRVSPYEYTLLFQDDDKKSLSRIVVRFEEDGTYLVNGEKRGKI</sequence>
<dbReference type="EMBL" id="FQWQ01000001">
    <property type="protein sequence ID" value="SHG50765.1"/>
    <property type="molecule type" value="Genomic_DNA"/>
</dbReference>
<gene>
    <name evidence="1" type="ORF">SAMN04488109_0577</name>
</gene>
<accession>A0A1M5KDJ4</accession>
<organism evidence="1 2">
    <name type="scientific">Chryseolinea serpens</name>
    <dbReference type="NCBI Taxonomy" id="947013"/>
    <lineage>
        <taxon>Bacteria</taxon>
        <taxon>Pseudomonadati</taxon>
        <taxon>Bacteroidota</taxon>
        <taxon>Cytophagia</taxon>
        <taxon>Cytophagales</taxon>
        <taxon>Fulvivirgaceae</taxon>
        <taxon>Chryseolinea</taxon>
    </lineage>
</organism>
<name>A0A1M5KDJ4_9BACT</name>
<proteinExistence type="predicted"/>
<protein>
    <submittedName>
        <fullName evidence="1">Uncharacterized protein</fullName>
    </submittedName>
</protein>